<keyword evidence="9" id="KW-1185">Reference proteome</keyword>
<keyword evidence="6" id="KW-0560">Oxidoreductase</keyword>
<name>A0A0D6NHH7_9PROT</name>
<dbReference type="SUPFAM" id="SSF51905">
    <property type="entry name" value="FAD/NAD(P)-binding domain"/>
    <property type="match status" value="2"/>
</dbReference>
<accession>A0A0D6NHH7</accession>
<evidence type="ECO:0000256" key="7">
    <source>
        <dbReference type="SAM" id="Phobius"/>
    </source>
</evidence>
<dbReference type="AlphaFoldDB" id="A0A0D6NHH7"/>
<dbReference type="GO" id="GO:0070221">
    <property type="term" value="P:sulfide oxidation, using sulfide:quinone oxidoreductase"/>
    <property type="evidence" value="ECO:0007669"/>
    <property type="project" value="TreeGrafter"/>
</dbReference>
<evidence type="ECO:0000256" key="5">
    <source>
        <dbReference type="ARBA" id="ARBA00022946"/>
    </source>
</evidence>
<comment type="caution">
    <text evidence="8">The sequence shown here is derived from an EMBL/GenBank/DDBJ whole genome shotgun (WGS) entry which is preliminary data.</text>
</comment>
<proteinExistence type="predicted"/>
<evidence type="ECO:0000256" key="4">
    <source>
        <dbReference type="ARBA" id="ARBA00022827"/>
    </source>
</evidence>
<dbReference type="EMBL" id="BAMX01000006">
    <property type="protein sequence ID" value="GAN65048.1"/>
    <property type="molecule type" value="Genomic_DNA"/>
</dbReference>
<evidence type="ECO:0000256" key="1">
    <source>
        <dbReference type="ARBA" id="ARBA00001974"/>
    </source>
</evidence>
<dbReference type="Proteomes" id="UP000032670">
    <property type="component" value="Unassembled WGS sequence"/>
</dbReference>
<dbReference type="Gene3D" id="3.50.50.60">
    <property type="entry name" value="FAD/NAD(P)-binding domain"/>
    <property type="match status" value="2"/>
</dbReference>
<evidence type="ECO:0000313" key="9">
    <source>
        <dbReference type="Proteomes" id="UP000032670"/>
    </source>
</evidence>
<protein>
    <submittedName>
        <fullName evidence="8">Oxidoreductase</fullName>
    </submittedName>
</protein>
<evidence type="ECO:0000256" key="6">
    <source>
        <dbReference type="ARBA" id="ARBA00023002"/>
    </source>
</evidence>
<gene>
    <name evidence="8" type="ORF">Abor_006_002</name>
</gene>
<dbReference type="GO" id="GO:0070224">
    <property type="term" value="F:sulfide:quinone oxidoreductase activity"/>
    <property type="evidence" value="ECO:0007669"/>
    <property type="project" value="TreeGrafter"/>
</dbReference>
<keyword evidence="7" id="KW-0472">Membrane</keyword>
<keyword evidence="7" id="KW-0812">Transmembrane</keyword>
<dbReference type="PANTHER" id="PTHR10632">
    <property type="entry name" value="SULFIDE:QUINONE OXIDOREDUCTASE"/>
    <property type="match status" value="1"/>
</dbReference>
<keyword evidence="4" id="KW-0274">FAD</keyword>
<reference evidence="8 9" key="1">
    <citation type="submission" date="2012-11" db="EMBL/GenBank/DDBJ databases">
        <title>Whole genome sequence of Acetobacter orientalis 21F-2.</title>
        <authorList>
            <person name="Azuma Y."/>
            <person name="Higashiura N."/>
            <person name="Hirakawa H."/>
            <person name="Matsushita K."/>
        </authorList>
    </citation>
    <scope>NUCLEOTIDE SEQUENCE [LARGE SCALE GENOMIC DNA]</scope>
    <source>
        <strain evidence="8 9">21F-2</strain>
    </source>
</reference>
<comment type="cofactor">
    <cofactor evidence="1">
        <name>FAD</name>
        <dbReference type="ChEBI" id="CHEBI:57692"/>
    </cofactor>
</comment>
<evidence type="ECO:0000256" key="3">
    <source>
        <dbReference type="ARBA" id="ARBA00022719"/>
    </source>
</evidence>
<keyword evidence="7" id="KW-1133">Transmembrane helix</keyword>
<organism evidence="8 9">
    <name type="scientific">Acetobacter orientalis</name>
    <dbReference type="NCBI Taxonomy" id="146474"/>
    <lineage>
        <taxon>Bacteria</taxon>
        <taxon>Pseudomonadati</taxon>
        <taxon>Pseudomonadota</taxon>
        <taxon>Alphaproteobacteria</taxon>
        <taxon>Acetobacterales</taxon>
        <taxon>Acetobacteraceae</taxon>
        <taxon>Acetobacter</taxon>
    </lineage>
</organism>
<evidence type="ECO:0000313" key="8">
    <source>
        <dbReference type="EMBL" id="GAN65048.1"/>
    </source>
</evidence>
<dbReference type="PANTHER" id="PTHR10632:SF2">
    <property type="entry name" value="SULFIDE:QUINONE OXIDOREDUCTASE, MITOCHONDRIAL"/>
    <property type="match status" value="1"/>
</dbReference>
<dbReference type="GO" id="GO:0071949">
    <property type="term" value="F:FAD binding"/>
    <property type="evidence" value="ECO:0007669"/>
    <property type="project" value="TreeGrafter"/>
</dbReference>
<dbReference type="InterPro" id="IPR015904">
    <property type="entry name" value="Sulphide_quinone_reductase"/>
</dbReference>
<dbReference type="FunFam" id="3.50.50.60:FF:000034">
    <property type="entry name" value="sulfide:quinone oxidoreductase, mitochondrial"/>
    <property type="match status" value="1"/>
</dbReference>
<keyword evidence="3" id="KW-0874">Quinone</keyword>
<dbReference type="Pfam" id="PF05834">
    <property type="entry name" value="Lycopene_cycl"/>
    <property type="match status" value="1"/>
</dbReference>
<dbReference type="InterPro" id="IPR036188">
    <property type="entry name" value="FAD/NAD-bd_sf"/>
</dbReference>
<keyword evidence="5" id="KW-0809">Transit peptide</keyword>
<evidence type="ECO:0000256" key="2">
    <source>
        <dbReference type="ARBA" id="ARBA00022630"/>
    </source>
</evidence>
<dbReference type="STRING" id="1231341.Abor_006_002"/>
<sequence length="429" mass="46606">MKRFKGDRTMAKPEPAKQPDLRYTVVIVGGGAAGIAVAARLLHERPSLDVALIEPSSTHAYQPGWTLVGAGAMSLKSTLKQEGGLIPSGCTWIRAAASTFQPDNNTLTLADGRVVAYNRLVVCPGLQLDWDKIEGLKETLGRNGVCSNYSKETVDYTWACIQSLAGGTALFTQPPMPIKCAGAPQKIAYLASDYWRKHGTLFRTNVEFCLAGDALFGVAYFRPALQEAVDYYGINLQYKHNLVAVNGPERKATFAITNAEGKTEHVVKDFDMLHVTPPQSAPDFIKESPLANGGGWVDVDPATLQHTKYPFVFGLGDVIGTSNAKTMAAARAQTPIVTANLLASLDGKPLTGAYDGYGACPLTVGYGKIVLAEFLYGGKPAPSFPYDQRKPSRFAWFLKTTVFPRVYWDMMLKGRDITVPHHPEWSKAS</sequence>
<keyword evidence="2" id="KW-0285">Flavoprotein</keyword>
<dbReference type="GO" id="GO:0048038">
    <property type="term" value="F:quinone binding"/>
    <property type="evidence" value="ECO:0007669"/>
    <property type="project" value="UniProtKB-KW"/>
</dbReference>
<feature type="transmembrane region" description="Helical" evidence="7">
    <location>
        <begin position="21"/>
        <end position="42"/>
    </location>
</feature>